<evidence type="ECO:0000256" key="1">
    <source>
        <dbReference type="SAM" id="MobiDB-lite"/>
    </source>
</evidence>
<dbReference type="InterPro" id="IPR001623">
    <property type="entry name" value="DnaJ_domain"/>
</dbReference>
<feature type="compositionally biased region" description="Basic residues" evidence="1">
    <location>
        <begin position="233"/>
        <end position="247"/>
    </location>
</feature>
<comment type="caution">
    <text evidence="3">The sequence shown here is derived from an EMBL/GenBank/DDBJ whole genome shotgun (WGS) entry which is preliminary data.</text>
</comment>
<dbReference type="PROSITE" id="PS50076">
    <property type="entry name" value="DNAJ_2"/>
    <property type="match status" value="1"/>
</dbReference>
<dbReference type="Proteomes" id="UP001190700">
    <property type="component" value="Unassembled WGS sequence"/>
</dbReference>
<dbReference type="GO" id="GO:0005634">
    <property type="term" value="C:nucleus"/>
    <property type="evidence" value="ECO:0007669"/>
    <property type="project" value="TreeGrafter"/>
</dbReference>
<dbReference type="AlphaFoldDB" id="A0AAE0BW74"/>
<reference evidence="3 4" key="1">
    <citation type="journal article" date="2015" name="Genome Biol. Evol.">
        <title>Comparative Genomics of a Bacterivorous Green Alga Reveals Evolutionary Causalities and Consequences of Phago-Mixotrophic Mode of Nutrition.</title>
        <authorList>
            <person name="Burns J.A."/>
            <person name="Paasch A."/>
            <person name="Narechania A."/>
            <person name="Kim E."/>
        </authorList>
    </citation>
    <scope>NUCLEOTIDE SEQUENCE [LARGE SCALE GENOMIC DNA]</scope>
    <source>
        <strain evidence="3 4">PLY_AMNH</strain>
    </source>
</reference>
<dbReference type="PANTHER" id="PTHR15606">
    <property type="entry name" value="DNAJ HOMOLOG SUBFAMILY C MEMBER 8/LIPOPOLYSACCHARIDE SPECIFIC RESPONSE-7-RELATED"/>
    <property type="match status" value="1"/>
</dbReference>
<feature type="domain" description="J" evidence="2">
    <location>
        <begin position="46"/>
        <end position="126"/>
    </location>
</feature>
<keyword evidence="4" id="KW-1185">Reference proteome</keyword>
<evidence type="ECO:0000259" key="2">
    <source>
        <dbReference type="PROSITE" id="PS50076"/>
    </source>
</evidence>
<sequence length="247" mass="28557">MDRVMDRAFSRAQSKVLTEERAQAPKEVVPEKDQIQKILEDYHRRDYIRCLGLKRPHYNALDQAVWVVSNSDVSKAFRNLSLGLHPDKNPDPRAREAFDALNDAVRKLKDPQSRGEIVRDLAERDKKMEKLSWGPAGNDMQEELQKQVERAQEVRSLKKEDANDFANKIAKQALRRRAEKERQTERAQHSRYARDDAEDADDNEEKPKTESSKKRQGGDDSDSDDGVSAAARNRMKNAKRKKPKFIF</sequence>
<dbReference type="SMART" id="SM00271">
    <property type="entry name" value="DnaJ"/>
    <property type="match status" value="1"/>
</dbReference>
<protein>
    <recommendedName>
        <fullName evidence="2">J domain-containing protein</fullName>
    </recommendedName>
</protein>
<dbReference type="CDD" id="cd06257">
    <property type="entry name" value="DnaJ"/>
    <property type="match status" value="1"/>
</dbReference>
<organism evidence="3 4">
    <name type="scientific">Cymbomonas tetramitiformis</name>
    <dbReference type="NCBI Taxonomy" id="36881"/>
    <lineage>
        <taxon>Eukaryota</taxon>
        <taxon>Viridiplantae</taxon>
        <taxon>Chlorophyta</taxon>
        <taxon>Pyramimonadophyceae</taxon>
        <taxon>Pyramimonadales</taxon>
        <taxon>Pyramimonadaceae</taxon>
        <taxon>Cymbomonas</taxon>
    </lineage>
</organism>
<dbReference type="Pfam" id="PF00226">
    <property type="entry name" value="DnaJ"/>
    <property type="match status" value="1"/>
</dbReference>
<evidence type="ECO:0000313" key="4">
    <source>
        <dbReference type="Proteomes" id="UP001190700"/>
    </source>
</evidence>
<dbReference type="EMBL" id="LGRX02033084">
    <property type="protein sequence ID" value="KAK3243124.1"/>
    <property type="molecule type" value="Genomic_DNA"/>
</dbReference>
<dbReference type="Gene3D" id="1.10.287.110">
    <property type="entry name" value="DnaJ domain"/>
    <property type="match status" value="1"/>
</dbReference>
<feature type="compositionally biased region" description="Basic and acidic residues" evidence="1">
    <location>
        <begin position="205"/>
        <end position="218"/>
    </location>
</feature>
<dbReference type="InterPro" id="IPR036869">
    <property type="entry name" value="J_dom_sf"/>
</dbReference>
<gene>
    <name evidence="3" type="ORF">CYMTET_47205</name>
</gene>
<feature type="compositionally biased region" description="Basic and acidic residues" evidence="1">
    <location>
        <begin position="176"/>
        <end position="195"/>
    </location>
</feature>
<evidence type="ECO:0000313" key="3">
    <source>
        <dbReference type="EMBL" id="KAK3243124.1"/>
    </source>
</evidence>
<dbReference type="SUPFAM" id="SSF46565">
    <property type="entry name" value="Chaperone J-domain"/>
    <property type="match status" value="1"/>
</dbReference>
<dbReference type="PANTHER" id="PTHR15606:SF4">
    <property type="entry name" value="DNAJ HOMOLOG SUBFAMILY C MEMBER 8"/>
    <property type="match status" value="1"/>
</dbReference>
<accession>A0AAE0BW74</accession>
<dbReference type="InterPro" id="IPR042858">
    <property type="entry name" value="DNAJC8"/>
</dbReference>
<name>A0AAE0BW74_9CHLO</name>
<feature type="region of interest" description="Disordered" evidence="1">
    <location>
        <begin position="155"/>
        <end position="247"/>
    </location>
</feature>
<proteinExistence type="predicted"/>